<evidence type="ECO:0000313" key="3">
    <source>
        <dbReference type="EMBL" id="MED6115814.1"/>
    </source>
</evidence>
<protein>
    <submittedName>
        <fullName evidence="3">Uncharacterized protein</fullName>
    </submittedName>
</protein>
<dbReference type="PANTHER" id="PTHR48047:SF51">
    <property type="entry name" value="GLYCOSYLTRANSFERASE"/>
    <property type="match status" value="1"/>
</dbReference>
<keyword evidence="4" id="KW-1185">Reference proteome</keyword>
<comment type="caution">
    <text evidence="3">The sequence shown here is derived from an EMBL/GenBank/DDBJ whole genome shotgun (WGS) entry which is preliminary data.</text>
</comment>
<name>A0ABU6QVX1_9FABA</name>
<evidence type="ECO:0000256" key="1">
    <source>
        <dbReference type="ARBA" id="ARBA00009995"/>
    </source>
</evidence>
<dbReference type="Gene3D" id="3.40.50.2000">
    <property type="entry name" value="Glycogen Phosphorylase B"/>
    <property type="match status" value="1"/>
</dbReference>
<sequence length="208" mass="23244">MGSIPSKENTTSFHALLFPFMSKGHTIPLLQFARILLCRNFSVTLFTTTANRPFIADSLSDTAASIVTLRFTPSTTTNNIPPGIESTDKLPSMSLFFDFAMATSSIQPHFEQALETLPRVSFMVTDGFLWWTLQSANKFNILRLVFFGMSCYSVSVVREENMQGIFSGPQPNDKLVELTRFSWIKLCKEDMNHVLEILNPGASLTSSP</sequence>
<keyword evidence="2" id="KW-0808">Transferase</keyword>
<comment type="similarity">
    <text evidence="1">Belongs to the UDP-glycosyltransferase family.</text>
</comment>
<evidence type="ECO:0000256" key="2">
    <source>
        <dbReference type="ARBA" id="ARBA00022676"/>
    </source>
</evidence>
<gene>
    <name evidence="3" type="ORF">PIB30_094341</name>
</gene>
<dbReference type="PANTHER" id="PTHR48047">
    <property type="entry name" value="GLYCOSYLTRANSFERASE"/>
    <property type="match status" value="1"/>
</dbReference>
<evidence type="ECO:0000313" key="4">
    <source>
        <dbReference type="Proteomes" id="UP001341840"/>
    </source>
</evidence>
<reference evidence="3 4" key="1">
    <citation type="journal article" date="2023" name="Plants (Basel)">
        <title>Bridging the Gap: Combining Genomics and Transcriptomics Approaches to Understand Stylosanthes scabra, an Orphan Legume from the Brazilian Caatinga.</title>
        <authorList>
            <person name="Ferreira-Neto J.R.C."/>
            <person name="da Silva M.D."/>
            <person name="Binneck E."/>
            <person name="de Melo N.F."/>
            <person name="da Silva R.H."/>
            <person name="de Melo A.L.T.M."/>
            <person name="Pandolfi V."/>
            <person name="Bustamante F.O."/>
            <person name="Brasileiro-Vidal A.C."/>
            <person name="Benko-Iseppon A.M."/>
        </authorList>
    </citation>
    <scope>NUCLEOTIDE SEQUENCE [LARGE SCALE GENOMIC DNA]</scope>
    <source>
        <tissue evidence="3">Leaves</tissue>
    </source>
</reference>
<dbReference type="SUPFAM" id="SSF53756">
    <property type="entry name" value="UDP-Glycosyltransferase/glycogen phosphorylase"/>
    <property type="match status" value="1"/>
</dbReference>
<proteinExistence type="inferred from homology"/>
<accession>A0ABU6QVX1</accession>
<dbReference type="Proteomes" id="UP001341840">
    <property type="component" value="Unassembled WGS sequence"/>
</dbReference>
<keyword evidence="2" id="KW-0328">Glycosyltransferase</keyword>
<organism evidence="3 4">
    <name type="scientific">Stylosanthes scabra</name>
    <dbReference type="NCBI Taxonomy" id="79078"/>
    <lineage>
        <taxon>Eukaryota</taxon>
        <taxon>Viridiplantae</taxon>
        <taxon>Streptophyta</taxon>
        <taxon>Embryophyta</taxon>
        <taxon>Tracheophyta</taxon>
        <taxon>Spermatophyta</taxon>
        <taxon>Magnoliopsida</taxon>
        <taxon>eudicotyledons</taxon>
        <taxon>Gunneridae</taxon>
        <taxon>Pentapetalae</taxon>
        <taxon>rosids</taxon>
        <taxon>fabids</taxon>
        <taxon>Fabales</taxon>
        <taxon>Fabaceae</taxon>
        <taxon>Papilionoideae</taxon>
        <taxon>50 kb inversion clade</taxon>
        <taxon>dalbergioids sensu lato</taxon>
        <taxon>Dalbergieae</taxon>
        <taxon>Pterocarpus clade</taxon>
        <taxon>Stylosanthes</taxon>
    </lineage>
</organism>
<dbReference type="EMBL" id="JASCZI010002077">
    <property type="protein sequence ID" value="MED6115814.1"/>
    <property type="molecule type" value="Genomic_DNA"/>
</dbReference>